<accession>A0A1R4GAE1</accession>
<dbReference type="Pfam" id="PF19843">
    <property type="entry name" value="DUF6318"/>
    <property type="match status" value="1"/>
</dbReference>
<keyword evidence="3" id="KW-1185">Reference proteome</keyword>
<name>A0A1R4GAE1_9MICC</name>
<protein>
    <recommendedName>
        <fullName evidence="1">DUF6318 domain-containing protein</fullName>
    </recommendedName>
</protein>
<dbReference type="AlphaFoldDB" id="A0A1R4GAE1"/>
<sequence length="141" mass="15652">MPKMPAKAKKHDLEGAAEFTKYYFELIEYTSVTNESKPISKVSSSDCELCDEAIIEPAKHNKEKGGWNTGGAFDLSISSAQKEGPDEVWVSFTYLQAGGQVYDPDKTVRTTLEETSTPVVGSFFLGWKDGWRVNSVEFPES</sequence>
<dbReference type="InterPro" id="IPR046281">
    <property type="entry name" value="DUF6318"/>
</dbReference>
<evidence type="ECO:0000313" key="3">
    <source>
        <dbReference type="Proteomes" id="UP000195913"/>
    </source>
</evidence>
<gene>
    <name evidence="2" type="ORF">FM101_09070</name>
</gene>
<dbReference type="EMBL" id="FUHW01000032">
    <property type="protein sequence ID" value="SJM65149.1"/>
    <property type="molecule type" value="Genomic_DNA"/>
</dbReference>
<feature type="domain" description="DUF6318" evidence="1">
    <location>
        <begin position="1"/>
        <end position="135"/>
    </location>
</feature>
<proteinExistence type="predicted"/>
<evidence type="ECO:0000313" key="2">
    <source>
        <dbReference type="EMBL" id="SJM65149.1"/>
    </source>
</evidence>
<evidence type="ECO:0000259" key="1">
    <source>
        <dbReference type="Pfam" id="PF19843"/>
    </source>
</evidence>
<dbReference type="Proteomes" id="UP000195913">
    <property type="component" value="Unassembled WGS sequence"/>
</dbReference>
<organism evidence="2 3">
    <name type="scientific">Arthrobacter rhombi</name>
    <dbReference type="NCBI Taxonomy" id="71253"/>
    <lineage>
        <taxon>Bacteria</taxon>
        <taxon>Bacillati</taxon>
        <taxon>Actinomycetota</taxon>
        <taxon>Actinomycetes</taxon>
        <taxon>Micrococcales</taxon>
        <taxon>Micrococcaceae</taxon>
        <taxon>Arthrobacter</taxon>
    </lineage>
</organism>
<reference evidence="2 3" key="1">
    <citation type="submission" date="2017-02" db="EMBL/GenBank/DDBJ databases">
        <authorList>
            <person name="Peterson S.W."/>
        </authorList>
    </citation>
    <scope>NUCLEOTIDE SEQUENCE [LARGE SCALE GENOMIC DNA]</scope>
    <source>
        <strain evidence="2 3">B Ar 00.02</strain>
    </source>
</reference>